<dbReference type="InterPro" id="IPR016152">
    <property type="entry name" value="PTrfase/Anion_transptr"/>
</dbReference>
<keyword evidence="2" id="KW-0813">Transport</keyword>
<dbReference type="Proteomes" id="UP001139353">
    <property type="component" value="Unassembled WGS sequence"/>
</dbReference>
<keyword evidence="2" id="KW-0762">Sugar transport</keyword>
<dbReference type="SUPFAM" id="SSF55804">
    <property type="entry name" value="Phoshotransferase/anion transport protein"/>
    <property type="match status" value="1"/>
</dbReference>
<dbReference type="PROSITE" id="PS51094">
    <property type="entry name" value="PTS_EIIA_TYPE_2"/>
    <property type="match status" value="1"/>
</dbReference>
<protein>
    <submittedName>
        <fullName evidence="2">PTS sugar transporter subunit IIA</fullName>
    </submittedName>
</protein>
<accession>A0A9X1YLM4</accession>
<dbReference type="Pfam" id="PF00359">
    <property type="entry name" value="PTS_EIIA_2"/>
    <property type="match status" value="1"/>
</dbReference>
<name>A0A9X1YLM4_9BURK</name>
<dbReference type="InterPro" id="IPR051541">
    <property type="entry name" value="PTS_SugarTrans_NitroReg"/>
</dbReference>
<dbReference type="RefSeq" id="WP_275684079.1">
    <property type="nucleotide sequence ID" value="NZ_JAJLJH010000007.1"/>
</dbReference>
<comment type="caution">
    <text evidence="2">The sequence shown here is derived from an EMBL/GenBank/DDBJ whole genome shotgun (WGS) entry which is preliminary data.</text>
</comment>
<dbReference type="CDD" id="cd00211">
    <property type="entry name" value="PTS_IIA_fru"/>
    <property type="match status" value="1"/>
</dbReference>
<keyword evidence="3" id="KW-1185">Reference proteome</keyword>
<dbReference type="PANTHER" id="PTHR47738">
    <property type="entry name" value="PTS SYSTEM FRUCTOSE-LIKE EIIA COMPONENT-RELATED"/>
    <property type="match status" value="1"/>
</dbReference>
<dbReference type="Gene3D" id="3.40.930.10">
    <property type="entry name" value="Mannitol-specific EII, Chain A"/>
    <property type="match status" value="1"/>
</dbReference>
<evidence type="ECO:0000313" key="2">
    <source>
        <dbReference type="EMBL" id="MCK9688032.1"/>
    </source>
</evidence>
<dbReference type="EMBL" id="JAJLJH010000007">
    <property type="protein sequence ID" value="MCK9688032.1"/>
    <property type="molecule type" value="Genomic_DNA"/>
</dbReference>
<evidence type="ECO:0000313" key="3">
    <source>
        <dbReference type="Proteomes" id="UP001139353"/>
    </source>
</evidence>
<dbReference type="InterPro" id="IPR002178">
    <property type="entry name" value="PTS_EIIA_type-2_dom"/>
</dbReference>
<evidence type="ECO:0000259" key="1">
    <source>
        <dbReference type="PROSITE" id="PS51094"/>
    </source>
</evidence>
<feature type="domain" description="PTS EIIA type-2" evidence="1">
    <location>
        <begin position="26"/>
        <end position="169"/>
    </location>
</feature>
<dbReference type="AlphaFoldDB" id="A0A9X1YLM4"/>
<gene>
    <name evidence="2" type="ORF">LPC04_20200</name>
</gene>
<organism evidence="2 3">
    <name type="scientific">Scleromatobacter humisilvae</name>
    <dbReference type="NCBI Taxonomy" id="2897159"/>
    <lineage>
        <taxon>Bacteria</taxon>
        <taxon>Pseudomonadati</taxon>
        <taxon>Pseudomonadota</taxon>
        <taxon>Betaproteobacteria</taxon>
        <taxon>Burkholderiales</taxon>
        <taxon>Sphaerotilaceae</taxon>
        <taxon>Scleromatobacter</taxon>
    </lineage>
</organism>
<proteinExistence type="predicted"/>
<dbReference type="GO" id="GO:0030295">
    <property type="term" value="F:protein kinase activator activity"/>
    <property type="evidence" value="ECO:0007669"/>
    <property type="project" value="TreeGrafter"/>
</dbReference>
<sequence>MHPRSEFRKRVATMPVSGEDDPHLARWLQPESVLCDVDVQDATALFDLASKEIARRHGLEPAPIARALARREQTGSTSLGNGFAIPHARISGIAEPLTLLIRLDEGIAFDAPDGIPVELFLFIMVPLADQHAHLQLLAAIAHVFSNREFRRAFDVATDGPAMSGLLRAGIAGIAR</sequence>
<reference evidence="2" key="1">
    <citation type="submission" date="2021-11" db="EMBL/GenBank/DDBJ databases">
        <title>BS-T2-15 a new species belonging to the Comamonadaceae family isolated from the soil of a French oak forest.</title>
        <authorList>
            <person name="Mieszkin S."/>
            <person name="Alain K."/>
        </authorList>
    </citation>
    <scope>NUCLEOTIDE SEQUENCE</scope>
    <source>
        <strain evidence="2">BS-T2-15</strain>
    </source>
</reference>
<dbReference type="PANTHER" id="PTHR47738:SF1">
    <property type="entry name" value="NITROGEN REGULATORY PROTEIN"/>
    <property type="match status" value="1"/>
</dbReference>